<reference evidence="8" key="1">
    <citation type="journal article" date="2020" name="bioRxiv">
        <title>Comparative genomics of Chlamydomonas.</title>
        <authorList>
            <person name="Craig R.J."/>
            <person name="Hasan A.R."/>
            <person name="Ness R.W."/>
            <person name="Keightley P.D."/>
        </authorList>
    </citation>
    <scope>NUCLEOTIDE SEQUENCE</scope>
    <source>
        <strain evidence="8">SAG 7.73</strain>
    </source>
</reference>
<keyword evidence="9" id="KW-1185">Reference proteome</keyword>
<protein>
    <recommendedName>
        <fullName evidence="6">2-oxoadipate dioxygenase/decarboxylase</fullName>
        <ecNumber evidence="6">1.13.11.93</ecNumber>
    </recommendedName>
    <alternativeName>
        <fullName evidence="7">2-hydroxyglutarate synthase</fullName>
    </alternativeName>
</protein>
<dbReference type="EC" id="1.13.11.93" evidence="6"/>
<evidence type="ECO:0000256" key="7">
    <source>
        <dbReference type="ARBA" id="ARBA00035045"/>
    </source>
</evidence>
<dbReference type="Proteomes" id="UP000650467">
    <property type="component" value="Unassembled WGS sequence"/>
</dbReference>
<sequence length="372" mass="39755">MRCAATQAMARTSAQLHVASCSHWRARRACVTVSAAAPHTARVPALPRELHITLPQECRVPATTVPVLHQVLAHYAARTPRLGVVLDKVTRPGWPGVEALGHDHFAFRTFGVPGLGIASLERVLLPLGYSRVHDDPPLAFPAKKLAAAWFSATDPAARALLPRVFVSEIQVEKLSPRAQDIIRRAAGWAAAAPAEEVLVQVTSALLTGTAPWPAPRLADYELLMAESEYAAWVLAHGYSLNHTALALHRLPPAASAGAASASAASADIRHFNAQLQAAGLDLNPEGGLVKVSPDALLLQSAVVADRLPFDFGCGARRDIAAAYVEFVQRLRLPQYAGLPADQVREEHLREGFEVGNADRIFESTTLAAGAKT</sequence>
<evidence type="ECO:0000256" key="6">
    <source>
        <dbReference type="ARBA" id="ARBA00035023"/>
    </source>
</evidence>
<dbReference type="GO" id="GO:0051213">
    <property type="term" value="F:dioxygenase activity"/>
    <property type="evidence" value="ECO:0007669"/>
    <property type="project" value="UniProtKB-KW"/>
</dbReference>
<evidence type="ECO:0000256" key="2">
    <source>
        <dbReference type="ARBA" id="ARBA00022964"/>
    </source>
</evidence>
<name>A0A835SX29_CHLIN</name>
<evidence type="ECO:0000256" key="5">
    <source>
        <dbReference type="ARBA" id="ARBA00035013"/>
    </source>
</evidence>
<dbReference type="Gene3D" id="3.10.180.50">
    <property type="match status" value="1"/>
</dbReference>
<comment type="similarity">
    <text evidence="5">Belongs to the 2-oxoadipate dioxygenase/decarboxylase family.</text>
</comment>
<dbReference type="PANTHER" id="PTHR31136:SF5">
    <property type="entry name" value="2-OXOADIPATE DIOXYGENASE_DECARBOXYLASE, CHLOROPLASTIC"/>
    <property type="match status" value="1"/>
</dbReference>
<dbReference type="InterPro" id="IPR009770">
    <property type="entry name" value="HGLS"/>
</dbReference>
<dbReference type="CDD" id="cd16350">
    <property type="entry name" value="VOC_like"/>
    <property type="match status" value="1"/>
</dbReference>
<dbReference type="Pfam" id="PF07063">
    <property type="entry name" value="HGLS"/>
    <property type="match status" value="1"/>
</dbReference>
<evidence type="ECO:0000256" key="1">
    <source>
        <dbReference type="ARBA" id="ARBA00001954"/>
    </source>
</evidence>
<gene>
    <name evidence="8" type="ORF">HXX76_007598</name>
</gene>
<dbReference type="OrthoDB" id="1908993at2759"/>
<dbReference type="EMBL" id="JAEHOC010000016">
    <property type="protein sequence ID" value="KAG2434708.1"/>
    <property type="molecule type" value="Genomic_DNA"/>
</dbReference>
<accession>A0A835SX29</accession>
<keyword evidence="4" id="KW-0408">Iron</keyword>
<evidence type="ECO:0000256" key="3">
    <source>
        <dbReference type="ARBA" id="ARBA00023002"/>
    </source>
</evidence>
<comment type="caution">
    <text evidence="8">The sequence shown here is derived from an EMBL/GenBank/DDBJ whole genome shotgun (WGS) entry which is preliminary data.</text>
</comment>
<comment type="cofactor">
    <cofactor evidence="1">
        <name>Fe(2+)</name>
        <dbReference type="ChEBI" id="CHEBI:29033"/>
    </cofactor>
</comment>
<keyword evidence="2" id="KW-0223">Dioxygenase</keyword>
<evidence type="ECO:0000313" key="8">
    <source>
        <dbReference type="EMBL" id="KAG2434708.1"/>
    </source>
</evidence>
<dbReference type="PANTHER" id="PTHR31136">
    <property type="entry name" value="DUF1338 DOMAIN-CONTAINING PROTEIN"/>
    <property type="match status" value="1"/>
</dbReference>
<keyword evidence="3" id="KW-0560">Oxidoreductase</keyword>
<organism evidence="8 9">
    <name type="scientific">Chlamydomonas incerta</name>
    <dbReference type="NCBI Taxonomy" id="51695"/>
    <lineage>
        <taxon>Eukaryota</taxon>
        <taxon>Viridiplantae</taxon>
        <taxon>Chlorophyta</taxon>
        <taxon>core chlorophytes</taxon>
        <taxon>Chlorophyceae</taxon>
        <taxon>CS clade</taxon>
        <taxon>Chlamydomonadales</taxon>
        <taxon>Chlamydomonadaceae</taxon>
        <taxon>Chlamydomonas</taxon>
    </lineage>
</organism>
<dbReference type="AlphaFoldDB" id="A0A835SX29"/>
<evidence type="ECO:0000256" key="4">
    <source>
        <dbReference type="ARBA" id="ARBA00023004"/>
    </source>
</evidence>
<proteinExistence type="inferred from homology"/>
<dbReference type="SMART" id="SM01150">
    <property type="entry name" value="DUF1338"/>
    <property type="match status" value="1"/>
</dbReference>
<evidence type="ECO:0000313" key="9">
    <source>
        <dbReference type="Proteomes" id="UP000650467"/>
    </source>
</evidence>